<keyword evidence="1" id="KW-1133">Transmembrane helix</keyword>
<evidence type="ECO:0000313" key="2">
    <source>
        <dbReference type="EMBL" id="CAL5970968.1"/>
    </source>
</evidence>
<evidence type="ECO:0000313" key="3">
    <source>
        <dbReference type="Proteomes" id="UP001642409"/>
    </source>
</evidence>
<name>A0ABP1GGI1_9EUKA</name>
<sequence length="213" mass="23983">MSVLMRRENTLIIEPGSDISKIQIINFILLPNSKKHFEGPPLYNYTNIRVKSYGLPYLKLKFDIPGAPQNYPLNISMTTTIKGLRGAHFSRTLYVDDDFDTDFKLTCSDLNETFANCSNIIISAQRDLSATITIIDGVDAQTFTVPLTYVNERNPNITNYVILFSVLLGIIVIAITGAVIYQRKRKNVKIIEQKDDLVKNVVPANFVIPVVQV</sequence>
<gene>
    <name evidence="2" type="ORF">HINF_LOCUS908</name>
</gene>
<accession>A0ABP1GGI1</accession>
<keyword evidence="3" id="KW-1185">Reference proteome</keyword>
<feature type="transmembrane region" description="Helical" evidence="1">
    <location>
        <begin position="160"/>
        <end position="181"/>
    </location>
</feature>
<keyword evidence="1" id="KW-0472">Membrane</keyword>
<evidence type="ECO:0000256" key="1">
    <source>
        <dbReference type="SAM" id="Phobius"/>
    </source>
</evidence>
<dbReference type="Proteomes" id="UP001642409">
    <property type="component" value="Unassembled WGS sequence"/>
</dbReference>
<dbReference type="EMBL" id="CAXDID020000002">
    <property type="protein sequence ID" value="CAL5970968.1"/>
    <property type="molecule type" value="Genomic_DNA"/>
</dbReference>
<keyword evidence="1" id="KW-0812">Transmembrane</keyword>
<comment type="caution">
    <text evidence="2">The sequence shown here is derived from an EMBL/GenBank/DDBJ whole genome shotgun (WGS) entry which is preliminary data.</text>
</comment>
<organism evidence="2 3">
    <name type="scientific">Hexamita inflata</name>
    <dbReference type="NCBI Taxonomy" id="28002"/>
    <lineage>
        <taxon>Eukaryota</taxon>
        <taxon>Metamonada</taxon>
        <taxon>Diplomonadida</taxon>
        <taxon>Hexamitidae</taxon>
        <taxon>Hexamitinae</taxon>
        <taxon>Hexamita</taxon>
    </lineage>
</organism>
<proteinExistence type="predicted"/>
<reference evidence="2 3" key="1">
    <citation type="submission" date="2024-07" db="EMBL/GenBank/DDBJ databases">
        <authorList>
            <person name="Akdeniz Z."/>
        </authorList>
    </citation>
    <scope>NUCLEOTIDE SEQUENCE [LARGE SCALE GENOMIC DNA]</scope>
</reference>
<protein>
    <submittedName>
        <fullName evidence="2">Hypothetical_protein</fullName>
    </submittedName>
</protein>